<feature type="compositionally biased region" description="Polar residues" evidence="1">
    <location>
        <begin position="165"/>
        <end position="174"/>
    </location>
</feature>
<dbReference type="InterPro" id="IPR050400">
    <property type="entry name" value="Bact_Cytoskel_RodZ"/>
</dbReference>
<accession>A0A2W4RDN7</accession>
<feature type="region of interest" description="Disordered" evidence="1">
    <location>
        <begin position="217"/>
        <end position="250"/>
    </location>
</feature>
<evidence type="ECO:0000313" key="5">
    <source>
        <dbReference type="Proteomes" id="UP000249396"/>
    </source>
</evidence>
<feature type="region of interest" description="Disordered" evidence="1">
    <location>
        <begin position="319"/>
        <end position="338"/>
    </location>
</feature>
<dbReference type="PANTHER" id="PTHR34475:SF1">
    <property type="entry name" value="CYTOSKELETON PROTEIN RODZ"/>
    <property type="match status" value="1"/>
</dbReference>
<dbReference type="PANTHER" id="PTHR34475">
    <property type="match status" value="1"/>
</dbReference>
<dbReference type="Pfam" id="PF13413">
    <property type="entry name" value="HTH_25"/>
    <property type="match status" value="1"/>
</dbReference>
<evidence type="ECO:0000259" key="3">
    <source>
        <dbReference type="Pfam" id="PF13464"/>
    </source>
</evidence>
<evidence type="ECO:0000313" key="4">
    <source>
        <dbReference type="EMBL" id="PZN81323.1"/>
    </source>
</evidence>
<dbReference type="GO" id="GO:0003677">
    <property type="term" value="F:DNA binding"/>
    <property type="evidence" value="ECO:0007669"/>
    <property type="project" value="InterPro"/>
</dbReference>
<dbReference type="Gene3D" id="1.10.260.40">
    <property type="entry name" value="lambda repressor-like DNA-binding domains"/>
    <property type="match status" value="1"/>
</dbReference>
<feature type="transmembrane region" description="Helical" evidence="2">
    <location>
        <begin position="116"/>
        <end position="134"/>
    </location>
</feature>
<feature type="region of interest" description="Disordered" evidence="1">
    <location>
        <begin position="145"/>
        <end position="181"/>
    </location>
</feature>
<dbReference type="Pfam" id="PF13464">
    <property type="entry name" value="RodZ_C"/>
    <property type="match status" value="1"/>
</dbReference>
<dbReference type="EMBL" id="QJPH01000269">
    <property type="protein sequence ID" value="PZN81323.1"/>
    <property type="molecule type" value="Genomic_DNA"/>
</dbReference>
<dbReference type="InterPro" id="IPR010982">
    <property type="entry name" value="Lambda_DNA-bd_dom_sf"/>
</dbReference>
<feature type="compositionally biased region" description="Polar residues" evidence="1">
    <location>
        <begin position="223"/>
        <end position="250"/>
    </location>
</feature>
<sequence length="338" mass="36122">MEKSVNKLNEGNPQTEPTGQRSDLGKQLRRAREASGLSVQSVSASLHLTPRIVIALEEGDFAQFQPVYVKGYLRNYGRLLNLPVEHLINSYDRIAQPAQAPLQMAMQNSKTSKSNVVLVLLFAVIVLTALGLIARKVMFPSVETPETQSGADASHLPLSPMPSGDVNTIENSTKPSDELSGIDGIIEQSGRVSGQPDAEVLTNKTLPSVTVAYPFVGPPKPVSSDSQDGKPTNSSPPAILENPTQVRQPDNQGADTIAVHLSARAWVGIRDHAGRRLVYKRLPAGTELSFSGQAPFLVVLGNSSATKIQLNGKPYQLPKSKAGATARLTVGQNERPGG</sequence>
<dbReference type="Proteomes" id="UP000249396">
    <property type="component" value="Unassembled WGS sequence"/>
</dbReference>
<feature type="compositionally biased region" description="Polar residues" evidence="1">
    <location>
        <begin position="1"/>
        <end position="21"/>
    </location>
</feature>
<keyword evidence="2" id="KW-0812">Transmembrane</keyword>
<keyword evidence="2" id="KW-0472">Membrane</keyword>
<feature type="region of interest" description="Disordered" evidence="1">
    <location>
        <begin position="1"/>
        <end position="27"/>
    </location>
</feature>
<evidence type="ECO:0000256" key="2">
    <source>
        <dbReference type="SAM" id="Phobius"/>
    </source>
</evidence>
<dbReference type="InterPro" id="IPR025194">
    <property type="entry name" value="RodZ-like_C"/>
</dbReference>
<organism evidence="4 5">
    <name type="scientific">Candidatus Methylumidiphilus alinenensis</name>
    <dbReference type="NCBI Taxonomy" id="2202197"/>
    <lineage>
        <taxon>Bacteria</taxon>
        <taxon>Pseudomonadati</taxon>
        <taxon>Pseudomonadota</taxon>
        <taxon>Gammaproteobacteria</taxon>
        <taxon>Methylococcales</taxon>
        <taxon>Candidatus Methylumidiphilus</taxon>
    </lineage>
</organism>
<feature type="domain" description="Cytoskeleton protein RodZ-like C-terminal" evidence="3">
    <location>
        <begin position="260"/>
        <end position="329"/>
    </location>
</feature>
<dbReference type="AlphaFoldDB" id="A0A2W4RDN7"/>
<protein>
    <recommendedName>
        <fullName evidence="3">Cytoskeleton protein RodZ-like C-terminal domain-containing protein</fullName>
    </recommendedName>
</protein>
<reference evidence="4 5" key="1">
    <citation type="journal article" date="2018" name="Aquat. Microb. Ecol.">
        <title>Gammaproteobacterial methanotrophs dominate.</title>
        <authorList>
            <person name="Rissanen A.J."/>
            <person name="Saarenheimo J."/>
            <person name="Tiirola M."/>
            <person name="Peura S."/>
            <person name="Aalto S.L."/>
            <person name="Karvinen A."/>
            <person name="Nykanen H."/>
        </authorList>
    </citation>
    <scope>NUCLEOTIDE SEQUENCE [LARGE SCALE GENOMIC DNA]</scope>
    <source>
        <strain evidence="4">AMbin10</strain>
    </source>
</reference>
<name>A0A2W4RDN7_9GAMM</name>
<evidence type="ECO:0000256" key="1">
    <source>
        <dbReference type="SAM" id="MobiDB-lite"/>
    </source>
</evidence>
<keyword evidence="2" id="KW-1133">Transmembrane helix</keyword>
<gene>
    <name evidence="4" type="ORF">DM484_08480</name>
</gene>
<comment type="caution">
    <text evidence="4">The sequence shown here is derived from an EMBL/GenBank/DDBJ whole genome shotgun (WGS) entry which is preliminary data.</text>
</comment>
<proteinExistence type="predicted"/>